<sequence length="661" mass="76246">MAPVGSSLQSITETLAKRHGGHHHANVKYGYMIFAASIFYTVLLFLVNFLYVRIHLTANRLSISARKKRFVKKLNELPLYAQVLIWSVIILGISFIKFEKSNYIGLIKRFGRLSYALIPFNIFLTLKPSPLPKLNYLNLTNLHKWISRLIIFFSIAHGVGYFVKWSMEKLFIAKNFKFLNFLGFITFILFSLVLTISLKPIRSRFYDLFYIFHYLVAWITLILISFHARPGVNIYSAIAIILLLYQSLHKYFMSNLITNTSNEITIKKNEKSNLILVYINNSVLNWQWIPGSHIRFANSFKKNPFNLFAPSHPYTISSNKEIVLIIKKTKFEIDLNKNYSLLGPYSSIHDSFFNKVKQSVIVCGGSGISFGLPIYQYLLQKNKYDLLHTKGFNIKFIWVIRNKNDIYVLKELGLLKQNKKFNVNIYITGQNSSFGNNEDNFNKNIIHSNNNDINNISSPKKQSFLKMSMRGIQTIRTIASSINYNSYKKLSDSHRIDEGDLEEIDLDEFNIEDELLKGSKNNNKKRGKWKSENENVPLFSLSTPEDIESQSGISSPINGNFGFSEDENEDEDDDNFHKYENQPIDEKPIKVHYGRPNLNVCLGQLLDDPESPSSSNDANIISDIEYNGKWIISCGPKSLNSDFKQWAKRHDIGFVSEQYSM</sequence>
<dbReference type="STRING" id="1344418.A0A1D2VQK9"/>
<keyword evidence="2" id="KW-0813">Transport</keyword>
<dbReference type="InParanoid" id="A0A1D2VQK9"/>
<evidence type="ECO:0000256" key="2">
    <source>
        <dbReference type="ARBA" id="ARBA00022448"/>
    </source>
</evidence>
<dbReference type="GO" id="GO:0033215">
    <property type="term" value="P:reductive iron assimilation"/>
    <property type="evidence" value="ECO:0007669"/>
    <property type="project" value="TreeGrafter"/>
</dbReference>
<dbReference type="OrthoDB" id="17725at2759"/>
<feature type="region of interest" description="Disordered" evidence="15">
    <location>
        <begin position="540"/>
        <end position="580"/>
    </location>
</feature>
<comment type="function">
    <text evidence="12">Probable cell surface metalloreductase. May be involved in iron or copper homeostasis.</text>
</comment>
<comment type="similarity">
    <text evidence="13">Belongs to the ferric reductase (FRE) family. AIM14 subfamily.</text>
</comment>
<organism evidence="20 21">
    <name type="scientific">Ascoidea rubescens DSM 1968</name>
    <dbReference type="NCBI Taxonomy" id="1344418"/>
    <lineage>
        <taxon>Eukaryota</taxon>
        <taxon>Fungi</taxon>
        <taxon>Dikarya</taxon>
        <taxon>Ascomycota</taxon>
        <taxon>Saccharomycotina</taxon>
        <taxon>Saccharomycetes</taxon>
        <taxon>Ascoideaceae</taxon>
        <taxon>Ascoidea</taxon>
    </lineage>
</organism>
<evidence type="ECO:0000256" key="4">
    <source>
        <dbReference type="ARBA" id="ARBA00022692"/>
    </source>
</evidence>
<name>A0A1D2VQK9_9ASCO</name>
<dbReference type="GO" id="GO:0000293">
    <property type="term" value="F:ferric-chelate reductase activity"/>
    <property type="evidence" value="ECO:0007669"/>
    <property type="project" value="TreeGrafter"/>
</dbReference>
<evidence type="ECO:0000313" key="20">
    <source>
        <dbReference type="EMBL" id="ODV63891.1"/>
    </source>
</evidence>
<dbReference type="Proteomes" id="UP000095038">
    <property type="component" value="Unassembled WGS sequence"/>
</dbReference>
<dbReference type="FunCoup" id="A0A1D2VQK9">
    <property type="interactions" value="12"/>
</dbReference>
<dbReference type="InterPro" id="IPR039261">
    <property type="entry name" value="FNR_nucleotide-bd"/>
</dbReference>
<keyword evidence="3" id="KW-0285">Flavoprotein</keyword>
<dbReference type="PANTHER" id="PTHR11972">
    <property type="entry name" value="NADPH OXIDASE"/>
    <property type="match status" value="1"/>
</dbReference>
<dbReference type="SFLD" id="SFLDS00052">
    <property type="entry name" value="Ferric_Reductase_Domain"/>
    <property type="match status" value="1"/>
</dbReference>
<feature type="transmembrane region" description="Helical" evidence="16">
    <location>
        <begin position="77"/>
        <end position="96"/>
    </location>
</feature>
<dbReference type="AlphaFoldDB" id="A0A1D2VQK9"/>
<evidence type="ECO:0000256" key="15">
    <source>
        <dbReference type="SAM" id="MobiDB-lite"/>
    </source>
</evidence>
<keyword evidence="4 16" id="KW-0812">Transmembrane</keyword>
<evidence type="ECO:0000256" key="6">
    <source>
        <dbReference type="ARBA" id="ARBA00022857"/>
    </source>
</evidence>
<dbReference type="SFLD" id="SFLDG01168">
    <property type="entry name" value="Ferric_reductase_subgroup_(FRE"/>
    <property type="match status" value="1"/>
</dbReference>
<dbReference type="Pfam" id="PF08030">
    <property type="entry name" value="NAD_binding_6"/>
    <property type="match status" value="1"/>
</dbReference>
<reference evidence="21" key="1">
    <citation type="submission" date="2016-05" db="EMBL/GenBank/DDBJ databases">
        <title>Comparative genomics of biotechnologically important yeasts.</title>
        <authorList>
            <consortium name="DOE Joint Genome Institute"/>
            <person name="Riley R."/>
            <person name="Haridas S."/>
            <person name="Wolfe K.H."/>
            <person name="Lopes M.R."/>
            <person name="Hittinger C.T."/>
            <person name="Goker M."/>
            <person name="Salamov A."/>
            <person name="Wisecaver J."/>
            <person name="Long T.M."/>
            <person name="Aerts A.L."/>
            <person name="Barry K."/>
            <person name="Choi C."/>
            <person name="Clum A."/>
            <person name="Coughlan A.Y."/>
            <person name="Deshpande S."/>
            <person name="Douglass A.P."/>
            <person name="Hanson S.J."/>
            <person name="Klenk H.-P."/>
            <person name="Labutti K."/>
            <person name="Lapidus A."/>
            <person name="Lindquist E."/>
            <person name="Lipzen A."/>
            <person name="Meier-Kolthoff J.P."/>
            <person name="Ohm R.A."/>
            <person name="Otillar R.P."/>
            <person name="Pangilinan J."/>
            <person name="Peng Y."/>
            <person name="Rokas A."/>
            <person name="Rosa C.A."/>
            <person name="Scheuner C."/>
            <person name="Sibirny A.A."/>
            <person name="Slot J.C."/>
            <person name="Stielow J.B."/>
            <person name="Sun H."/>
            <person name="Kurtzman C.P."/>
            <person name="Blackwell M."/>
            <person name="Grigoriev I.V."/>
            <person name="Jeffries T.W."/>
        </authorList>
    </citation>
    <scope>NUCLEOTIDE SEQUENCE [LARGE SCALE GENOMIC DNA]</scope>
    <source>
        <strain evidence="21">DSM 1968</strain>
    </source>
</reference>
<evidence type="ECO:0000256" key="16">
    <source>
        <dbReference type="SAM" id="Phobius"/>
    </source>
</evidence>
<dbReference type="GO" id="GO:0005886">
    <property type="term" value="C:plasma membrane"/>
    <property type="evidence" value="ECO:0007669"/>
    <property type="project" value="TreeGrafter"/>
</dbReference>
<feature type="compositionally biased region" description="Acidic residues" evidence="15">
    <location>
        <begin position="564"/>
        <end position="574"/>
    </location>
</feature>
<dbReference type="RefSeq" id="XP_020050198.1">
    <property type="nucleotide sequence ID" value="XM_020192373.1"/>
</dbReference>
<keyword evidence="9" id="KW-0560">Oxidoreductase</keyword>
<evidence type="ECO:0000256" key="12">
    <source>
        <dbReference type="ARBA" id="ARBA00037386"/>
    </source>
</evidence>
<keyword evidence="6" id="KW-0521">NADP</keyword>
<evidence type="ECO:0000259" key="19">
    <source>
        <dbReference type="Pfam" id="PF08030"/>
    </source>
</evidence>
<feature type="transmembrane region" description="Helical" evidence="16">
    <location>
        <begin position="178"/>
        <end position="196"/>
    </location>
</feature>
<feature type="transmembrane region" description="Helical" evidence="16">
    <location>
        <begin position="232"/>
        <end position="248"/>
    </location>
</feature>
<evidence type="ECO:0000256" key="1">
    <source>
        <dbReference type="ARBA" id="ARBA00004141"/>
    </source>
</evidence>
<protein>
    <recommendedName>
        <fullName evidence="14">Probable metalloreductase AIM14</fullName>
    </recommendedName>
</protein>
<evidence type="ECO:0000256" key="14">
    <source>
        <dbReference type="ARBA" id="ARBA00039704"/>
    </source>
</evidence>
<evidence type="ECO:0000256" key="3">
    <source>
        <dbReference type="ARBA" id="ARBA00022630"/>
    </source>
</evidence>
<dbReference type="Pfam" id="PF08022">
    <property type="entry name" value="FAD_binding_8"/>
    <property type="match status" value="1"/>
</dbReference>
<feature type="domain" description="Ferric oxidoreductase" evidence="17">
    <location>
        <begin position="110"/>
        <end position="223"/>
    </location>
</feature>
<keyword evidence="11 16" id="KW-0472">Membrane</keyword>
<keyword evidence="5" id="KW-0274">FAD</keyword>
<gene>
    <name evidence="20" type="ORF">ASCRUDRAFT_73639</name>
</gene>
<proteinExistence type="inferred from homology"/>
<dbReference type="GeneID" id="30966009"/>
<dbReference type="InterPro" id="IPR013112">
    <property type="entry name" value="FAD-bd_8"/>
</dbReference>
<dbReference type="Pfam" id="PF01794">
    <property type="entry name" value="Ferric_reduct"/>
    <property type="match status" value="1"/>
</dbReference>
<feature type="domain" description="FAD-binding 8" evidence="18">
    <location>
        <begin position="271"/>
        <end position="330"/>
    </location>
</feature>
<dbReference type="InterPro" id="IPR013121">
    <property type="entry name" value="Fe_red_NAD-bd_6"/>
</dbReference>
<evidence type="ECO:0000256" key="9">
    <source>
        <dbReference type="ARBA" id="ARBA00023002"/>
    </source>
</evidence>
<feature type="domain" description="Ferric reductase NAD binding" evidence="19">
    <location>
        <begin position="360"/>
        <end position="645"/>
    </location>
</feature>
<evidence type="ECO:0000256" key="13">
    <source>
        <dbReference type="ARBA" id="ARBA00038065"/>
    </source>
</evidence>
<dbReference type="EMBL" id="KV454475">
    <property type="protein sequence ID" value="ODV63891.1"/>
    <property type="molecule type" value="Genomic_DNA"/>
</dbReference>
<dbReference type="SFLD" id="SFLDF00463">
    <property type="entry name" value="AIM14"/>
    <property type="match status" value="1"/>
</dbReference>
<evidence type="ECO:0000256" key="8">
    <source>
        <dbReference type="ARBA" id="ARBA00022989"/>
    </source>
</evidence>
<dbReference type="CDD" id="cd06186">
    <property type="entry name" value="NOX_Duox_like_FAD_NADP"/>
    <property type="match status" value="1"/>
</dbReference>
<dbReference type="Gene3D" id="3.40.50.80">
    <property type="entry name" value="Nucleotide-binding domain of ferredoxin-NADP reductase (FNR) module"/>
    <property type="match status" value="1"/>
</dbReference>
<comment type="subcellular location">
    <subcellularLocation>
        <location evidence="1">Membrane</location>
        <topology evidence="1">Multi-pass membrane protein</topology>
    </subcellularLocation>
</comment>
<evidence type="ECO:0000256" key="11">
    <source>
        <dbReference type="ARBA" id="ARBA00023136"/>
    </source>
</evidence>
<feature type="transmembrane region" description="Helical" evidence="16">
    <location>
        <begin position="145"/>
        <end position="163"/>
    </location>
</feature>
<keyword evidence="21" id="KW-1185">Reference proteome</keyword>
<evidence type="ECO:0000256" key="10">
    <source>
        <dbReference type="ARBA" id="ARBA00023065"/>
    </source>
</evidence>
<dbReference type="InterPro" id="IPR013130">
    <property type="entry name" value="Fe3_Rdtase_TM_dom"/>
</dbReference>
<keyword evidence="10" id="KW-0406">Ion transport</keyword>
<dbReference type="InterPro" id="IPR050369">
    <property type="entry name" value="RBOH/FRE"/>
</dbReference>
<keyword evidence="8 16" id="KW-1133">Transmembrane helix</keyword>
<feature type="transmembrane region" description="Helical" evidence="16">
    <location>
        <begin position="208"/>
        <end position="226"/>
    </location>
</feature>
<dbReference type="PANTHER" id="PTHR11972:SF198">
    <property type="entry name" value="METALLOREDUCTASE AIM14-RELATED"/>
    <property type="match status" value="1"/>
</dbReference>
<feature type="transmembrane region" description="Helical" evidence="16">
    <location>
        <begin position="31"/>
        <end position="56"/>
    </location>
</feature>
<keyword evidence="7" id="KW-0249">Electron transport</keyword>
<evidence type="ECO:0000259" key="17">
    <source>
        <dbReference type="Pfam" id="PF01794"/>
    </source>
</evidence>
<dbReference type="SUPFAM" id="SSF52343">
    <property type="entry name" value="Ferredoxin reductase-like, C-terminal NADP-linked domain"/>
    <property type="match status" value="1"/>
</dbReference>
<evidence type="ECO:0000313" key="21">
    <source>
        <dbReference type="Proteomes" id="UP000095038"/>
    </source>
</evidence>
<accession>A0A1D2VQK9</accession>
<evidence type="ECO:0000256" key="5">
    <source>
        <dbReference type="ARBA" id="ARBA00022827"/>
    </source>
</evidence>
<feature type="compositionally biased region" description="Polar residues" evidence="15">
    <location>
        <begin position="549"/>
        <end position="558"/>
    </location>
</feature>
<evidence type="ECO:0000256" key="7">
    <source>
        <dbReference type="ARBA" id="ARBA00022982"/>
    </source>
</evidence>
<evidence type="ECO:0000259" key="18">
    <source>
        <dbReference type="Pfam" id="PF08022"/>
    </source>
</evidence>